<comment type="caution">
    <text evidence="4">The sequence shown here is derived from an EMBL/GenBank/DDBJ whole genome shotgun (WGS) entry which is preliminary data.</text>
</comment>
<reference evidence="4 5" key="1">
    <citation type="submission" date="2022-08" db="EMBL/GenBank/DDBJ databases">
        <title>Reclassification of Massilia species as members of the genera Telluria, Duganella, Pseudoduganella, Mokoshia gen. nov. and Zemynaea gen. nov. using orthogonal and non-orthogonal genome-based approaches.</title>
        <authorList>
            <person name="Bowman J.P."/>
        </authorList>
    </citation>
    <scope>NUCLEOTIDE SEQUENCE [LARGE SCALE GENOMIC DNA]</scope>
    <source>
        <strain evidence="4 5">JCM 31605</strain>
    </source>
</reference>
<gene>
    <name evidence="4" type="ORF">NX774_19980</name>
</gene>
<dbReference type="CDD" id="cd04301">
    <property type="entry name" value="NAT_SF"/>
    <property type="match status" value="1"/>
</dbReference>
<evidence type="ECO:0000256" key="1">
    <source>
        <dbReference type="ARBA" id="ARBA00022679"/>
    </source>
</evidence>
<keyword evidence="5" id="KW-1185">Reference proteome</keyword>
<dbReference type="SUPFAM" id="SSF55729">
    <property type="entry name" value="Acyl-CoA N-acyltransferases (Nat)"/>
    <property type="match status" value="1"/>
</dbReference>
<dbReference type="InterPro" id="IPR050832">
    <property type="entry name" value="Bact_Acetyltransf"/>
</dbReference>
<keyword evidence="1" id="KW-0808">Transferase</keyword>
<accession>A0ABT2DFV4</accession>
<dbReference type="PROSITE" id="PS51186">
    <property type="entry name" value="GNAT"/>
    <property type="match status" value="1"/>
</dbReference>
<dbReference type="RefSeq" id="WP_258824030.1">
    <property type="nucleotide sequence ID" value="NZ_JANUHB010000005.1"/>
</dbReference>
<dbReference type="InterPro" id="IPR000182">
    <property type="entry name" value="GNAT_dom"/>
</dbReference>
<dbReference type="Pfam" id="PF00583">
    <property type="entry name" value="Acetyltransf_1"/>
    <property type="match status" value="1"/>
</dbReference>
<evidence type="ECO:0000313" key="4">
    <source>
        <dbReference type="EMBL" id="MCS0810207.1"/>
    </source>
</evidence>
<proteinExistence type="predicted"/>
<dbReference type="PANTHER" id="PTHR43877">
    <property type="entry name" value="AMINOALKYLPHOSPHONATE N-ACETYLTRANSFERASE-RELATED-RELATED"/>
    <property type="match status" value="1"/>
</dbReference>
<name>A0ABT2DFV4_9BURK</name>
<protein>
    <submittedName>
        <fullName evidence="4">GNAT family N-acetyltransferase</fullName>
    </submittedName>
</protein>
<feature type="domain" description="N-acetyltransferase" evidence="3">
    <location>
        <begin position="20"/>
        <end position="169"/>
    </location>
</feature>
<sequence length="173" mass="19308">MGALGICTLGRENWAQFKALRIKAIESAPFALWPTRAEEEALTAEQVQARIEPGPHQIVFGAFDGGRLVGIAGLRREKLEQIAHRGTVWGVAVDPQRRKEGIGRKVLQRLVTHARDEGLLQIQLAVATENPAARALYRSLGFQSFGIEPRAMRVGDRFYDEEHMVLRLDEIAD</sequence>
<evidence type="ECO:0000259" key="3">
    <source>
        <dbReference type="PROSITE" id="PS51186"/>
    </source>
</evidence>
<evidence type="ECO:0000313" key="5">
    <source>
        <dbReference type="Proteomes" id="UP001206126"/>
    </source>
</evidence>
<dbReference type="Proteomes" id="UP001206126">
    <property type="component" value="Unassembled WGS sequence"/>
</dbReference>
<dbReference type="Gene3D" id="3.40.630.30">
    <property type="match status" value="1"/>
</dbReference>
<organism evidence="4 5">
    <name type="scientific">Massilia agilis</name>
    <dbReference type="NCBI Taxonomy" id="1811226"/>
    <lineage>
        <taxon>Bacteria</taxon>
        <taxon>Pseudomonadati</taxon>
        <taxon>Pseudomonadota</taxon>
        <taxon>Betaproteobacteria</taxon>
        <taxon>Burkholderiales</taxon>
        <taxon>Oxalobacteraceae</taxon>
        <taxon>Telluria group</taxon>
        <taxon>Massilia</taxon>
    </lineage>
</organism>
<dbReference type="EMBL" id="JANUHB010000005">
    <property type="protein sequence ID" value="MCS0810207.1"/>
    <property type="molecule type" value="Genomic_DNA"/>
</dbReference>
<keyword evidence="2" id="KW-0012">Acyltransferase</keyword>
<dbReference type="InterPro" id="IPR016181">
    <property type="entry name" value="Acyl_CoA_acyltransferase"/>
</dbReference>
<evidence type="ECO:0000256" key="2">
    <source>
        <dbReference type="ARBA" id="ARBA00023315"/>
    </source>
</evidence>